<evidence type="ECO:0000259" key="6">
    <source>
        <dbReference type="PROSITE" id="PS50089"/>
    </source>
</evidence>
<evidence type="ECO:0000256" key="1">
    <source>
        <dbReference type="ARBA" id="ARBA00022723"/>
    </source>
</evidence>
<dbReference type="SUPFAM" id="SSF57850">
    <property type="entry name" value="RING/U-box"/>
    <property type="match status" value="1"/>
</dbReference>
<keyword evidence="9" id="KW-1185">Reference proteome</keyword>
<evidence type="ECO:0008006" key="10">
    <source>
        <dbReference type="Google" id="ProtNLM"/>
    </source>
</evidence>
<dbReference type="GO" id="GO:0008270">
    <property type="term" value="F:zinc ion binding"/>
    <property type="evidence" value="ECO:0007669"/>
    <property type="project" value="UniProtKB-KW"/>
</dbReference>
<evidence type="ECO:0000256" key="5">
    <source>
        <dbReference type="SAM" id="MobiDB-lite"/>
    </source>
</evidence>
<protein>
    <recommendedName>
        <fullName evidence="10">RING finger protein 151-like</fullName>
    </recommendedName>
</protein>
<dbReference type="AlphaFoldDB" id="A0AAV6G9P0"/>
<dbReference type="InterPro" id="IPR001293">
    <property type="entry name" value="Znf_TRAF"/>
</dbReference>
<feature type="zinc finger region" description="TRAF-type" evidence="4">
    <location>
        <begin position="170"/>
        <end position="227"/>
    </location>
</feature>
<dbReference type="InterPro" id="IPR013083">
    <property type="entry name" value="Znf_RING/FYVE/PHD"/>
</dbReference>
<comment type="caution">
    <text evidence="8">The sequence shown here is derived from an EMBL/GenBank/DDBJ whole genome shotgun (WGS) entry which is preliminary data.</text>
</comment>
<dbReference type="PROSITE" id="PS00518">
    <property type="entry name" value="ZF_RING_1"/>
    <property type="match status" value="1"/>
</dbReference>
<evidence type="ECO:0000313" key="9">
    <source>
        <dbReference type="Proteomes" id="UP000823561"/>
    </source>
</evidence>
<evidence type="ECO:0000259" key="7">
    <source>
        <dbReference type="PROSITE" id="PS50145"/>
    </source>
</evidence>
<proteinExistence type="predicted"/>
<evidence type="ECO:0000313" key="8">
    <source>
        <dbReference type="EMBL" id="KAG5271848.1"/>
    </source>
</evidence>
<evidence type="ECO:0000256" key="3">
    <source>
        <dbReference type="ARBA" id="ARBA00022833"/>
    </source>
</evidence>
<keyword evidence="1 4" id="KW-0479">Metal-binding</keyword>
<reference evidence="8" key="1">
    <citation type="submission" date="2020-10" db="EMBL/GenBank/DDBJ databases">
        <title>Chromosome-scale genome assembly of the Allis shad, Alosa alosa.</title>
        <authorList>
            <person name="Margot Z."/>
            <person name="Christophe K."/>
            <person name="Cabau C."/>
            <person name="Louis A."/>
            <person name="Berthelot C."/>
            <person name="Parey E."/>
            <person name="Roest Crollius H."/>
            <person name="Montfort J."/>
            <person name="Robinson-Rechavi M."/>
            <person name="Bucao C."/>
            <person name="Bouchez O."/>
            <person name="Gislard M."/>
            <person name="Lluch J."/>
            <person name="Milhes M."/>
            <person name="Lampietro C."/>
            <person name="Lopez Roques C."/>
            <person name="Donnadieu C."/>
            <person name="Braasch I."/>
            <person name="Desvignes T."/>
            <person name="Postlethwait J."/>
            <person name="Bobe J."/>
            <person name="Guiguen Y."/>
        </authorList>
    </citation>
    <scope>NUCLEOTIDE SEQUENCE</scope>
    <source>
        <strain evidence="8">M-15738</strain>
        <tissue evidence="8">Blood</tissue>
    </source>
</reference>
<dbReference type="GO" id="GO:0043122">
    <property type="term" value="P:regulation of canonical NF-kappaB signal transduction"/>
    <property type="evidence" value="ECO:0007669"/>
    <property type="project" value="TreeGrafter"/>
</dbReference>
<dbReference type="PROSITE" id="PS50145">
    <property type="entry name" value="ZF_TRAF"/>
    <property type="match status" value="1"/>
</dbReference>
<dbReference type="Pfam" id="PF13923">
    <property type="entry name" value="zf-C3HC4_2"/>
    <property type="match status" value="1"/>
</dbReference>
<feature type="domain" description="TRAF-type" evidence="7">
    <location>
        <begin position="170"/>
        <end position="227"/>
    </location>
</feature>
<keyword evidence="3 4" id="KW-0862">Zinc</keyword>
<dbReference type="SMART" id="SM00184">
    <property type="entry name" value="RING"/>
    <property type="match status" value="1"/>
</dbReference>
<feature type="region of interest" description="Disordered" evidence="5">
    <location>
        <begin position="312"/>
        <end position="339"/>
    </location>
</feature>
<evidence type="ECO:0000256" key="4">
    <source>
        <dbReference type="PROSITE-ProRule" id="PRU00207"/>
    </source>
</evidence>
<dbReference type="InterPro" id="IPR017907">
    <property type="entry name" value="Znf_RING_CS"/>
</dbReference>
<dbReference type="SUPFAM" id="SSF49599">
    <property type="entry name" value="TRAF domain-like"/>
    <property type="match status" value="1"/>
</dbReference>
<gene>
    <name evidence="8" type="ORF">AALO_G00184790</name>
</gene>
<organism evidence="8 9">
    <name type="scientific">Alosa alosa</name>
    <name type="common">allis shad</name>
    <dbReference type="NCBI Taxonomy" id="278164"/>
    <lineage>
        <taxon>Eukaryota</taxon>
        <taxon>Metazoa</taxon>
        <taxon>Chordata</taxon>
        <taxon>Craniata</taxon>
        <taxon>Vertebrata</taxon>
        <taxon>Euteleostomi</taxon>
        <taxon>Actinopterygii</taxon>
        <taxon>Neopterygii</taxon>
        <taxon>Teleostei</taxon>
        <taxon>Clupei</taxon>
        <taxon>Clupeiformes</taxon>
        <taxon>Clupeoidei</taxon>
        <taxon>Clupeidae</taxon>
        <taxon>Alosa</taxon>
    </lineage>
</organism>
<feature type="compositionally biased region" description="Low complexity" evidence="5">
    <location>
        <begin position="318"/>
        <end position="327"/>
    </location>
</feature>
<dbReference type="PANTHER" id="PTHR10131">
    <property type="entry name" value="TNF RECEPTOR ASSOCIATED FACTOR"/>
    <property type="match status" value="1"/>
</dbReference>
<feature type="domain" description="RING-type" evidence="6">
    <location>
        <begin position="88"/>
        <end position="126"/>
    </location>
</feature>
<dbReference type="InterPro" id="IPR001841">
    <property type="entry name" value="Znf_RING"/>
</dbReference>
<keyword evidence="2 4" id="KW-0863">Zinc-finger</keyword>
<dbReference type="EMBL" id="JADWDJ010000013">
    <property type="protein sequence ID" value="KAG5271848.1"/>
    <property type="molecule type" value="Genomic_DNA"/>
</dbReference>
<dbReference type="PROSITE" id="PS50089">
    <property type="entry name" value="ZF_RING_2"/>
    <property type="match status" value="1"/>
</dbReference>
<accession>A0AAV6G9P0</accession>
<dbReference type="Proteomes" id="UP000823561">
    <property type="component" value="Chromosome 13"/>
</dbReference>
<sequence>MCRNRTGLKIRERERERERESKQDGRGDWLPYVARTTKPHLGNRGRLLGRGNREIADRVNQTRKGNFCFRMGYDVERFVGYVNEGLLCSVCRCVCEDAVMSPCEHVFCRACISAWLSQHATCPEDRTHLTHTQLRPLYRYMRNDLMRLQIRCVFHVHGCDVISSLESLHTHEAECDYSLLTCSNTGCEVQVCRRDLEAHLSVCEFGSRLCLGTDKDTHTCVTELRTELQLLRAECVCKVEELRCEMESRLDSQRRHMVQRENLLKNEVEELKGQLSCVMSDVCVLLAAERSRRQELEKAELEKAELLELLKEGQRQLTPTHQTTPTPGEGPRKTGPRSLTLDCIKRKSKEVTVI</sequence>
<evidence type="ECO:0000256" key="2">
    <source>
        <dbReference type="ARBA" id="ARBA00022771"/>
    </source>
</evidence>
<dbReference type="Gene3D" id="3.30.40.10">
    <property type="entry name" value="Zinc/RING finger domain, C3HC4 (zinc finger)"/>
    <property type="match status" value="2"/>
</dbReference>
<name>A0AAV6G9P0_9TELE</name>
<dbReference type="PANTHER" id="PTHR10131:SF157">
    <property type="entry name" value="RECEPTOR-ASSOCIATED FACTOR, PUTATIVE-RELATED"/>
    <property type="match status" value="1"/>
</dbReference>